<dbReference type="Proteomes" id="UP001163321">
    <property type="component" value="Chromosome 4"/>
</dbReference>
<dbReference type="EMBL" id="CM047583">
    <property type="protein sequence ID" value="KAI9913954.1"/>
    <property type="molecule type" value="Genomic_DNA"/>
</dbReference>
<organism evidence="1 2">
    <name type="scientific">Peronosclerospora sorghi</name>
    <dbReference type="NCBI Taxonomy" id="230839"/>
    <lineage>
        <taxon>Eukaryota</taxon>
        <taxon>Sar</taxon>
        <taxon>Stramenopiles</taxon>
        <taxon>Oomycota</taxon>
        <taxon>Peronosporomycetes</taxon>
        <taxon>Peronosporales</taxon>
        <taxon>Peronosporaceae</taxon>
        <taxon>Peronosclerospora</taxon>
    </lineage>
</organism>
<keyword evidence="2" id="KW-1185">Reference proteome</keyword>
<reference evidence="1 2" key="1">
    <citation type="journal article" date="2022" name="bioRxiv">
        <title>The genome of the oomycete Peronosclerospora sorghi, a cosmopolitan pathogen of maize and sorghum, is inflated with dispersed pseudogenes.</title>
        <authorList>
            <person name="Fletcher K."/>
            <person name="Martin F."/>
            <person name="Isakeit T."/>
            <person name="Cavanaugh K."/>
            <person name="Magill C."/>
            <person name="Michelmore R."/>
        </authorList>
    </citation>
    <scope>NUCLEOTIDE SEQUENCE [LARGE SCALE GENOMIC DNA]</scope>
    <source>
        <strain evidence="1">P6</strain>
    </source>
</reference>
<comment type="caution">
    <text evidence="1">The sequence shown here is derived from an EMBL/GenBank/DDBJ whole genome shotgun (WGS) entry which is preliminary data.</text>
</comment>
<gene>
    <name evidence="1" type="ORF">PsorP6_006408</name>
</gene>
<proteinExistence type="predicted"/>
<evidence type="ECO:0000313" key="2">
    <source>
        <dbReference type="Proteomes" id="UP001163321"/>
    </source>
</evidence>
<protein>
    <submittedName>
        <fullName evidence="1">Uncharacterized protein</fullName>
    </submittedName>
</protein>
<evidence type="ECO:0000313" key="1">
    <source>
        <dbReference type="EMBL" id="KAI9913954.1"/>
    </source>
</evidence>
<name>A0ACC0W792_9STRA</name>
<sequence>MKCYAQTAPFRNNRYLLFGKARRQMAKLSNGNFLLQAHGLCHRQNFVDKYSRYANNEFLCNLLEVDAFPRPTSSTLFMNQFIPQLNLHHSHNSAMYGPMFPNLIEAARHRWREQIFRTPPTKCTIPSHEKQRPKIPLSQLDIADFTPTEDMWNYEICWDRHILPAAADTKFGI</sequence>
<accession>A0ACC0W792</accession>